<evidence type="ECO:0000256" key="8">
    <source>
        <dbReference type="ARBA" id="ARBA00041995"/>
    </source>
</evidence>
<reference evidence="14 15" key="1">
    <citation type="submission" date="2019-02" db="EMBL/GenBank/DDBJ databases">
        <title>Prokaryotic population dynamics and viral predation in marine succession experiment using metagenomics: the confinement effect.</title>
        <authorList>
            <person name="Haro-Moreno J.M."/>
            <person name="Rodriguez-Valera F."/>
            <person name="Lopez-Perez M."/>
        </authorList>
    </citation>
    <scope>NUCLEOTIDE SEQUENCE [LARGE SCALE GENOMIC DNA]</scope>
    <source>
        <strain evidence="14">MED-G159</strain>
    </source>
</reference>
<evidence type="ECO:0000256" key="10">
    <source>
        <dbReference type="ARBA" id="ARBA00048970"/>
    </source>
</evidence>
<dbReference type="InterPro" id="IPR050082">
    <property type="entry name" value="RNA_methyltr_RlmE"/>
</dbReference>
<keyword evidence="1 11" id="KW-0698">rRNA processing</keyword>
<dbReference type="InterPro" id="IPR029063">
    <property type="entry name" value="SAM-dependent_MTases_sf"/>
</dbReference>
<comment type="catalytic activity">
    <reaction evidence="10 11">
        <text>uridine(2552) in 23S rRNA + S-adenosyl-L-methionine = 2'-O-methyluridine(2552) in 23S rRNA + S-adenosyl-L-homocysteine + H(+)</text>
        <dbReference type="Rhea" id="RHEA:42720"/>
        <dbReference type="Rhea" id="RHEA-COMP:10202"/>
        <dbReference type="Rhea" id="RHEA-COMP:10203"/>
        <dbReference type="ChEBI" id="CHEBI:15378"/>
        <dbReference type="ChEBI" id="CHEBI:57856"/>
        <dbReference type="ChEBI" id="CHEBI:59789"/>
        <dbReference type="ChEBI" id="CHEBI:65315"/>
        <dbReference type="ChEBI" id="CHEBI:74478"/>
        <dbReference type="EC" id="2.1.1.166"/>
    </reaction>
</comment>
<organism evidence="14 15">
    <name type="scientific">SAR86 cluster bacterium</name>
    <dbReference type="NCBI Taxonomy" id="2030880"/>
    <lineage>
        <taxon>Bacteria</taxon>
        <taxon>Pseudomonadati</taxon>
        <taxon>Pseudomonadota</taxon>
        <taxon>Gammaproteobacteria</taxon>
        <taxon>SAR86 cluster</taxon>
    </lineage>
</organism>
<dbReference type="SUPFAM" id="SSF53335">
    <property type="entry name" value="S-adenosyl-L-methionine-dependent methyltransferases"/>
    <property type="match status" value="1"/>
</dbReference>
<keyword evidence="2 11" id="KW-0489">Methyltransferase</keyword>
<evidence type="ECO:0000256" key="11">
    <source>
        <dbReference type="HAMAP-Rule" id="MF_01547"/>
    </source>
</evidence>
<dbReference type="AlphaFoldDB" id="A0A520MXB2"/>
<evidence type="ECO:0000256" key="7">
    <source>
        <dbReference type="ARBA" id="ARBA00041129"/>
    </source>
</evidence>
<dbReference type="GO" id="GO:0008650">
    <property type="term" value="F:rRNA (uridine-2'-O-)-methyltransferase activity"/>
    <property type="evidence" value="ECO:0007669"/>
    <property type="project" value="UniProtKB-UniRule"/>
</dbReference>
<feature type="domain" description="Ribosomal RNA methyltransferase FtsJ" evidence="13">
    <location>
        <begin position="19"/>
        <end position="191"/>
    </location>
</feature>
<evidence type="ECO:0000256" key="1">
    <source>
        <dbReference type="ARBA" id="ARBA00022552"/>
    </source>
</evidence>
<feature type="binding site" evidence="11">
    <location>
        <position position="110"/>
    </location>
    <ligand>
        <name>S-adenosyl-L-methionine</name>
        <dbReference type="ChEBI" id="CHEBI:59789"/>
    </ligand>
</feature>
<sequence length="194" mass="22364">MSLKRSDEYWALKAKKEGYRSRASYKLLQLDRKHNFLKNSSLIFDLGSAPGGWSQVVSQKMKKGDKCIAIDILEMQKINKIEFHKIDLFSDNFKNILNEYKSTADVILSDISVNLSGFKLVDDEKNLELNLFCLETSKALLNEEGTLLIKTFNNRNMKELVEIFRKQFREVFIEKPLASKTSSSEVYLLGLIPK</sequence>
<comment type="similarity">
    <text evidence="11">Belongs to the class I-like SAM-binding methyltransferase superfamily. RNA methyltransferase RlmE family.</text>
</comment>
<evidence type="ECO:0000256" key="5">
    <source>
        <dbReference type="ARBA" id="ARBA00037569"/>
    </source>
</evidence>
<accession>A0A520MXB2</accession>
<evidence type="ECO:0000259" key="13">
    <source>
        <dbReference type="Pfam" id="PF01728"/>
    </source>
</evidence>
<feature type="binding site" evidence="11">
    <location>
        <position position="87"/>
    </location>
    <ligand>
        <name>S-adenosyl-L-methionine</name>
        <dbReference type="ChEBI" id="CHEBI:59789"/>
    </ligand>
</feature>
<evidence type="ECO:0000256" key="4">
    <source>
        <dbReference type="ARBA" id="ARBA00022691"/>
    </source>
</evidence>
<name>A0A520MXB2_9GAMM</name>
<keyword evidence="3 11" id="KW-0808">Transferase</keyword>
<dbReference type="PANTHER" id="PTHR10920">
    <property type="entry name" value="RIBOSOMAL RNA METHYLTRANSFERASE"/>
    <property type="match status" value="1"/>
</dbReference>
<keyword evidence="4 11" id="KW-0949">S-adenosyl-L-methionine</keyword>
<dbReference type="GO" id="GO:0005737">
    <property type="term" value="C:cytoplasm"/>
    <property type="evidence" value="ECO:0007669"/>
    <property type="project" value="UniProtKB-SubCell"/>
</dbReference>
<evidence type="ECO:0000256" key="3">
    <source>
        <dbReference type="ARBA" id="ARBA00022679"/>
    </source>
</evidence>
<dbReference type="EC" id="2.1.1.166" evidence="6 11"/>
<dbReference type="EMBL" id="SHBE01000009">
    <property type="protein sequence ID" value="RZO25826.1"/>
    <property type="molecule type" value="Genomic_DNA"/>
</dbReference>
<evidence type="ECO:0000313" key="15">
    <source>
        <dbReference type="Proteomes" id="UP000315825"/>
    </source>
</evidence>
<comment type="subcellular location">
    <subcellularLocation>
        <location evidence="11">Cytoplasm</location>
    </subcellularLocation>
</comment>
<evidence type="ECO:0000256" key="6">
    <source>
        <dbReference type="ARBA" id="ARBA00038861"/>
    </source>
</evidence>
<feature type="binding site" evidence="11">
    <location>
        <position position="71"/>
    </location>
    <ligand>
        <name>S-adenosyl-L-methionine</name>
        <dbReference type="ChEBI" id="CHEBI:59789"/>
    </ligand>
</feature>
<proteinExistence type="inferred from homology"/>
<dbReference type="InterPro" id="IPR015507">
    <property type="entry name" value="rRNA-MeTfrase_E"/>
</dbReference>
<protein>
    <recommendedName>
        <fullName evidence="7 11">Ribosomal RNA large subunit methyltransferase E</fullName>
        <ecNumber evidence="6 11">2.1.1.166</ecNumber>
    </recommendedName>
    <alternativeName>
        <fullName evidence="9 11">23S rRNA Um2552 methyltransferase</fullName>
    </alternativeName>
    <alternativeName>
        <fullName evidence="8 11">rRNA (uridine-2'-O-)-methyltransferase</fullName>
    </alternativeName>
</protein>
<dbReference type="Proteomes" id="UP000315825">
    <property type="component" value="Unassembled WGS sequence"/>
</dbReference>
<evidence type="ECO:0000256" key="9">
    <source>
        <dbReference type="ARBA" id="ARBA00042745"/>
    </source>
</evidence>
<dbReference type="PANTHER" id="PTHR10920:SF18">
    <property type="entry name" value="RRNA METHYLTRANSFERASE 2, MITOCHONDRIAL"/>
    <property type="match status" value="1"/>
</dbReference>
<feature type="active site" description="Proton acceptor" evidence="11 12">
    <location>
        <position position="150"/>
    </location>
</feature>
<dbReference type="Pfam" id="PF01728">
    <property type="entry name" value="FtsJ"/>
    <property type="match status" value="1"/>
</dbReference>
<dbReference type="InterPro" id="IPR002877">
    <property type="entry name" value="RNA_MeTrfase_FtsJ_dom"/>
</dbReference>
<feature type="binding site" evidence="11">
    <location>
        <position position="51"/>
    </location>
    <ligand>
        <name>S-adenosyl-L-methionine</name>
        <dbReference type="ChEBI" id="CHEBI:59789"/>
    </ligand>
</feature>
<gene>
    <name evidence="11" type="primary">rlmE</name>
    <name evidence="11" type="synonym">ftsJ</name>
    <name evidence="11" type="synonym">rrmJ</name>
    <name evidence="14" type="ORF">EVA92_04315</name>
</gene>
<evidence type="ECO:0000256" key="2">
    <source>
        <dbReference type="ARBA" id="ARBA00022603"/>
    </source>
</evidence>
<evidence type="ECO:0000313" key="14">
    <source>
        <dbReference type="EMBL" id="RZO25826.1"/>
    </source>
</evidence>
<keyword evidence="11" id="KW-0963">Cytoplasm</keyword>
<dbReference type="Gene3D" id="3.40.50.150">
    <property type="entry name" value="Vaccinia Virus protein VP39"/>
    <property type="match status" value="1"/>
</dbReference>
<feature type="binding site" evidence="11">
    <location>
        <position position="53"/>
    </location>
    <ligand>
        <name>S-adenosyl-L-methionine</name>
        <dbReference type="ChEBI" id="CHEBI:59789"/>
    </ligand>
</feature>
<dbReference type="HAMAP" id="MF_01547">
    <property type="entry name" value="RNA_methyltr_E"/>
    <property type="match status" value="1"/>
</dbReference>
<comment type="caution">
    <text evidence="14">The sequence shown here is derived from an EMBL/GenBank/DDBJ whole genome shotgun (WGS) entry which is preliminary data.</text>
</comment>
<evidence type="ECO:0000256" key="12">
    <source>
        <dbReference type="PIRSR" id="PIRSR005461-1"/>
    </source>
</evidence>
<dbReference type="PIRSF" id="PIRSF005461">
    <property type="entry name" value="23S_rRNA_mtase"/>
    <property type="match status" value="1"/>
</dbReference>
<comment type="function">
    <text evidence="5 11">Specifically methylates the uridine in position 2552 of 23S rRNA at the 2'-O position of the ribose in the fully assembled 50S ribosomal subunit.</text>
</comment>